<dbReference type="InterPro" id="IPR011032">
    <property type="entry name" value="GroES-like_sf"/>
</dbReference>
<dbReference type="Proteomes" id="UP001218218">
    <property type="component" value="Unassembled WGS sequence"/>
</dbReference>
<dbReference type="SUPFAM" id="SSF50129">
    <property type="entry name" value="GroES-like"/>
    <property type="match status" value="1"/>
</dbReference>
<dbReference type="InterPro" id="IPR020843">
    <property type="entry name" value="ER"/>
</dbReference>
<dbReference type="Pfam" id="PF00107">
    <property type="entry name" value="ADH_zinc_N"/>
    <property type="match status" value="1"/>
</dbReference>
<dbReference type="InterPro" id="IPR052711">
    <property type="entry name" value="Zinc_ADH-like"/>
</dbReference>
<comment type="caution">
    <text evidence="2">The sequence shown here is derived from an EMBL/GenBank/DDBJ whole genome shotgun (WGS) entry which is preliminary data.</text>
</comment>
<name>A0AAD6Z656_9AGAR</name>
<evidence type="ECO:0000313" key="3">
    <source>
        <dbReference type="Proteomes" id="UP001218218"/>
    </source>
</evidence>
<dbReference type="Gene3D" id="3.90.180.10">
    <property type="entry name" value="Medium-chain alcohol dehydrogenases, catalytic domain"/>
    <property type="match status" value="1"/>
</dbReference>
<dbReference type="SUPFAM" id="SSF51735">
    <property type="entry name" value="NAD(P)-binding Rossmann-fold domains"/>
    <property type="match status" value="1"/>
</dbReference>
<sequence length="347" mass="37718">MVLPSTTRQYSYPKFGSYNELVLHEVPMALPKGNEVLVKTHAVSLQYRDLMIADKLYPGHLQENLVPCSDMAGEVIAVGADVKEWHVGDRVAANFFADKLHDEYTREIRESAFGGALQGVLTEYRTFPAHSLVRIPAHLSYEEASTLPCAAVTAYNAFLSGFEPIKAGDTILVQGTGGVSIFALQFAVVAGATVIATSSNDEKLKVATRLGAKHVINYKTTPAWDKEVLRLTNGRGVDRVIEVAGNVTLKRSIASTRYGGSIDIIGAVADVTASPPNTIFDILFKGLNIRGIHVGSVQQSKDMNRMIEANAEATRPVIDRVFPFEEAKAAFPHMKGQTHIGKVVIKL</sequence>
<dbReference type="CDD" id="cd08276">
    <property type="entry name" value="MDR7"/>
    <property type="match status" value="1"/>
</dbReference>
<dbReference type="Gene3D" id="3.40.50.720">
    <property type="entry name" value="NAD(P)-binding Rossmann-like Domain"/>
    <property type="match status" value="1"/>
</dbReference>
<feature type="domain" description="Enoyl reductase (ER)" evidence="1">
    <location>
        <begin position="16"/>
        <end position="345"/>
    </location>
</feature>
<dbReference type="InterPro" id="IPR013149">
    <property type="entry name" value="ADH-like_C"/>
</dbReference>
<accession>A0AAD6Z656</accession>
<evidence type="ECO:0000313" key="2">
    <source>
        <dbReference type="EMBL" id="KAJ7309446.1"/>
    </source>
</evidence>
<proteinExistence type="predicted"/>
<gene>
    <name evidence="2" type="ORF">DFH08DRAFT_1049754</name>
</gene>
<organism evidence="2 3">
    <name type="scientific">Mycena albidolilacea</name>
    <dbReference type="NCBI Taxonomy" id="1033008"/>
    <lineage>
        <taxon>Eukaryota</taxon>
        <taxon>Fungi</taxon>
        <taxon>Dikarya</taxon>
        <taxon>Basidiomycota</taxon>
        <taxon>Agaricomycotina</taxon>
        <taxon>Agaricomycetes</taxon>
        <taxon>Agaricomycetidae</taxon>
        <taxon>Agaricales</taxon>
        <taxon>Marasmiineae</taxon>
        <taxon>Mycenaceae</taxon>
        <taxon>Mycena</taxon>
    </lineage>
</organism>
<evidence type="ECO:0000259" key="1">
    <source>
        <dbReference type="SMART" id="SM00829"/>
    </source>
</evidence>
<keyword evidence="3" id="KW-1185">Reference proteome</keyword>
<dbReference type="SMART" id="SM00829">
    <property type="entry name" value="PKS_ER"/>
    <property type="match status" value="1"/>
</dbReference>
<dbReference type="AlphaFoldDB" id="A0AAD6Z656"/>
<dbReference type="InterPro" id="IPR013154">
    <property type="entry name" value="ADH-like_N"/>
</dbReference>
<dbReference type="EMBL" id="JARIHO010000081">
    <property type="protein sequence ID" value="KAJ7309446.1"/>
    <property type="molecule type" value="Genomic_DNA"/>
</dbReference>
<dbReference type="InterPro" id="IPR036291">
    <property type="entry name" value="NAD(P)-bd_dom_sf"/>
</dbReference>
<protein>
    <submittedName>
        <fullName evidence="2">Alcohol dehydrogenase superfamily protein</fullName>
    </submittedName>
</protein>
<dbReference type="GO" id="GO:0016491">
    <property type="term" value="F:oxidoreductase activity"/>
    <property type="evidence" value="ECO:0007669"/>
    <property type="project" value="InterPro"/>
</dbReference>
<reference evidence="2" key="1">
    <citation type="submission" date="2023-03" db="EMBL/GenBank/DDBJ databases">
        <title>Massive genome expansion in bonnet fungi (Mycena s.s.) driven by repeated elements and novel gene families across ecological guilds.</title>
        <authorList>
            <consortium name="Lawrence Berkeley National Laboratory"/>
            <person name="Harder C.B."/>
            <person name="Miyauchi S."/>
            <person name="Viragh M."/>
            <person name="Kuo A."/>
            <person name="Thoen E."/>
            <person name="Andreopoulos B."/>
            <person name="Lu D."/>
            <person name="Skrede I."/>
            <person name="Drula E."/>
            <person name="Henrissat B."/>
            <person name="Morin E."/>
            <person name="Kohler A."/>
            <person name="Barry K."/>
            <person name="LaButti K."/>
            <person name="Morin E."/>
            <person name="Salamov A."/>
            <person name="Lipzen A."/>
            <person name="Mereny Z."/>
            <person name="Hegedus B."/>
            <person name="Baldrian P."/>
            <person name="Stursova M."/>
            <person name="Weitz H."/>
            <person name="Taylor A."/>
            <person name="Grigoriev I.V."/>
            <person name="Nagy L.G."/>
            <person name="Martin F."/>
            <person name="Kauserud H."/>
        </authorList>
    </citation>
    <scope>NUCLEOTIDE SEQUENCE</scope>
    <source>
        <strain evidence="2">CBHHK002</strain>
    </source>
</reference>
<dbReference type="PANTHER" id="PTHR45033:SF2">
    <property type="entry name" value="ZINC-TYPE ALCOHOL DEHYDROGENASE-LIKE PROTEIN C1773.06C"/>
    <property type="match status" value="1"/>
</dbReference>
<dbReference type="Pfam" id="PF08240">
    <property type="entry name" value="ADH_N"/>
    <property type="match status" value="1"/>
</dbReference>
<dbReference type="PANTHER" id="PTHR45033">
    <property type="match status" value="1"/>
</dbReference>